<gene>
    <name evidence="1" type="ORF">A4U43_C01F18090</name>
</gene>
<keyword evidence="2" id="KW-1185">Reference proteome</keyword>
<protein>
    <submittedName>
        <fullName evidence="1">Uncharacterized protein</fullName>
    </submittedName>
</protein>
<name>A0A5P1FS09_ASPOF</name>
<evidence type="ECO:0000313" key="1">
    <source>
        <dbReference type="EMBL" id="ONK80473.1"/>
    </source>
</evidence>
<accession>A0A5P1FS09</accession>
<proteinExistence type="predicted"/>
<dbReference type="Gramene" id="ONK80473">
    <property type="protein sequence ID" value="ONK80473"/>
    <property type="gene ID" value="A4U43_C01F18090"/>
</dbReference>
<organism evidence="1 2">
    <name type="scientific">Asparagus officinalis</name>
    <name type="common">Garden asparagus</name>
    <dbReference type="NCBI Taxonomy" id="4686"/>
    <lineage>
        <taxon>Eukaryota</taxon>
        <taxon>Viridiplantae</taxon>
        <taxon>Streptophyta</taxon>
        <taxon>Embryophyta</taxon>
        <taxon>Tracheophyta</taxon>
        <taxon>Spermatophyta</taxon>
        <taxon>Magnoliopsida</taxon>
        <taxon>Liliopsida</taxon>
        <taxon>Asparagales</taxon>
        <taxon>Asparagaceae</taxon>
        <taxon>Asparagoideae</taxon>
        <taxon>Asparagus</taxon>
    </lineage>
</organism>
<dbReference type="EMBL" id="CM007381">
    <property type="protein sequence ID" value="ONK80473.1"/>
    <property type="molecule type" value="Genomic_DNA"/>
</dbReference>
<dbReference type="Proteomes" id="UP000243459">
    <property type="component" value="Chromosome 1"/>
</dbReference>
<sequence length="100" mass="10675">MAAATASFAQSQTKSIITFGAPKAKDEKDSEDENTISCSEMTSFVAKTNSVRAVVVSKEKMKQVVAKDLSSAQTNPICEQAYTRAQNLDPRSEGGGVLQD</sequence>
<reference evidence="2" key="1">
    <citation type="journal article" date="2017" name="Nat. Commun.">
        <title>The asparagus genome sheds light on the origin and evolution of a young Y chromosome.</title>
        <authorList>
            <person name="Harkess A."/>
            <person name="Zhou J."/>
            <person name="Xu C."/>
            <person name="Bowers J.E."/>
            <person name="Van der Hulst R."/>
            <person name="Ayyampalayam S."/>
            <person name="Mercati F."/>
            <person name="Riccardi P."/>
            <person name="McKain M.R."/>
            <person name="Kakrana A."/>
            <person name="Tang H."/>
            <person name="Ray J."/>
            <person name="Groenendijk J."/>
            <person name="Arikit S."/>
            <person name="Mathioni S.M."/>
            <person name="Nakano M."/>
            <person name="Shan H."/>
            <person name="Telgmann-Rauber A."/>
            <person name="Kanno A."/>
            <person name="Yue Z."/>
            <person name="Chen H."/>
            <person name="Li W."/>
            <person name="Chen Y."/>
            <person name="Xu X."/>
            <person name="Zhang Y."/>
            <person name="Luo S."/>
            <person name="Chen H."/>
            <person name="Gao J."/>
            <person name="Mao Z."/>
            <person name="Pires J.C."/>
            <person name="Luo M."/>
            <person name="Kudrna D."/>
            <person name="Wing R.A."/>
            <person name="Meyers B.C."/>
            <person name="Yi K."/>
            <person name="Kong H."/>
            <person name="Lavrijsen P."/>
            <person name="Sunseri F."/>
            <person name="Falavigna A."/>
            <person name="Ye Y."/>
            <person name="Leebens-Mack J.H."/>
            <person name="Chen G."/>
        </authorList>
    </citation>
    <scope>NUCLEOTIDE SEQUENCE [LARGE SCALE GENOMIC DNA]</scope>
    <source>
        <strain evidence="2">cv. DH0086</strain>
    </source>
</reference>
<evidence type="ECO:0000313" key="2">
    <source>
        <dbReference type="Proteomes" id="UP000243459"/>
    </source>
</evidence>
<dbReference type="AlphaFoldDB" id="A0A5P1FS09"/>